<dbReference type="AlphaFoldDB" id="H0HYB3"/>
<keyword evidence="3" id="KW-0732">Signal</keyword>
<proteinExistence type="inferred from homology"/>
<organism evidence="5 6">
    <name type="scientific">Mesorhizobium alhagi CCNWXJ12-2</name>
    <dbReference type="NCBI Taxonomy" id="1107882"/>
    <lineage>
        <taxon>Bacteria</taxon>
        <taxon>Pseudomonadati</taxon>
        <taxon>Pseudomonadota</taxon>
        <taxon>Alphaproteobacteria</taxon>
        <taxon>Hyphomicrobiales</taxon>
        <taxon>Phyllobacteriaceae</taxon>
        <taxon>Allomesorhizobium</taxon>
    </lineage>
</organism>
<dbReference type="EMBL" id="AHAM01000218">
    <property type="protein sequence ID" value="EHK54251.1"/>
    <property type="molecule type" value="Genomic_DNA"/>
</dbReference>
<dbReference type="GO" id="GO:0006865">
    <property type="term" value="P:amino acid transport"/>
    <property type="evidence" value="ECO:0007669"/>
    <property type="project" value="TreeGrafter"/>
</dbReference>
<dbReference type="PANTHER" id="PTHR30085:SF6">
    <property type="entry name" value="ABC TRANSPORTER GLUTAMINE-BINDING PROTEIN GLNH"/>
    <property type="match status" value="1"/>
</dbReference>
<evidence type="ECO:0000256" key="3">
    <source>
        <dbReference type="ARBA" id="ARBA00022729"/>
    </source>
</evidence>
<feature type="domain" description="Solute-binding protein family 3/N-terminal" evidence="4">
    <location>
        <begin position="62"/>
        <end position="291"/>
    </location>
</feature>
<evidence type="ECO:0000259" key="4">
    <source>
        <dbReference type="SMART" id="SM00062"/>
    </source>
</evidence>
<accession>H0HYB3</accession>
<dbReference type="Gene3D" id="3.40.190.10">
    <property type="entry name" value="Periplasmic binding protein-like II"/>
    <property type="match status" value="2"/>
</dbReference>
<name>H0HYB3_9HYPH</name>
<reference evidence="5 6" key="1">
    <citation type="journal article" date="2012" name="J. Bacteriol.">
        <title>Draft Genome Sequence of Mesorhizobium alhagi CCNWXJ12-2T, a Novel Salt-Resistant Species Isolated from the Desert of Northwestern China.</title>
        <authorList>
            <person name="Zhou M."/>
            <person name="Chen W."/>
            <person name="Chen H."/>
            <person name="Wei G."/>
        </authorList>
    </citation>
    <scope>NUCLEOTIDE SEQUENCE [LARGE SCALE GENOMIC DNA]</scope>
    <source>
        <strain evidence="5 6">CCNWXJ12-2</strain>
    </source>
</reference>
<dbReference type="PATRIC" id="fig|1107882.3.peg.5035"/>
<comment type="similarity">
    <text evidence="1">Belongs to the bacterial solute-binding protein 3 family.</text>
</comment>
<dbReference type="InterPro" id="IPR006311">
    <property type="entry name" value="TAT_signal"/>
</dbReference>
<evidence type="ECO:0000313" key="6">
    <source>
        <dbReference type="Proteomes" id="UP000003250"/>
    </source>
</evidence>
<dbReference type="PROSITE" id="PS51318">
    <property type="entry name" value="TAT"/>
    <property type="match status" value="1"/>
</dbReference>
<dbReference type="InterPro" id="IPR001638">
    <property type="entry name" value="Solute-binding_3/MltF_N"/>
</dbReference>
<dbReference type="Pfam" id="PF00497">
    <property type="entry name" value="SBP_bac_3"/>
    <property type="match status" value="1"/>
</dbReference>
<gene>
    <name evidence="5" type="ORF">MAXJ12_25958</name>
</gene>
<evidence type="ECO:0000256" key="2">
    <source>
        <dbReference type="ARBA" id="ARBA00022448"/>
    </source>
</evidence>
<dbReference type="Proteomes" id="UP000003250">
    <property type="component" value="Unassembled WGS sequence"/>
</dbReference>
<dbReference type="SUPFAM" id="SSF53850">
    <property type="entry name" value="Periplasmic binding protein-like II"/>
    <property type="match status" value="1"/>
</dbReference>
<keyword evidence="6" id="KW-1185">Reference proteome</keyword>
<protein>
    <submittedName>
        <fullName evidence="5">Family 3 extracellular solute-binding protein</fullName>
    </submittedName>
</protein>
<dbReference type="InterPro" id="IPR051455">
    <property type="entry name" value="Bact_solute-bind_prot3"/>
</dbReference>
<dbReference type="GO" id="GO:0030288">
    <property type="term" value="C:outer membrane-bounded periplasmic space"/>
    <property type="evidence" value="ECO:0007669"/>
    <property type="project" value="TreeGrafter"/>
</dbReference>
<evidence type="ECO:0000256" key="1">
    <source>
        <dbReference type="ARBA" id="ARBA00010333"/>
    </source>
</evidence>
<keyword evidence="2" id="KW-0813">Transport</keyword>
<evidence type="ECO:0000313" key="5">
    <source>
        <dbReference type="EMBL" id="EHK54251.1"/>
    </source>
</evidence>
<dbReference type="GO" id="GO:0005576">
    <property type="term" value="C:extracellular region"/>
    <property type="evidence" value="ECO:0007669"/>
    <property type="project" value="TreeGrafter"/>
</dbReference>
<dbReference type="PANTHER" id="PTHR30085">
    <property type="entry name" value="AMINO ACID ABC TRANSPORTER PERMEASE"/>
    <property type="match status" value="1"/>
</dbReference>
<dbReference type="SMART" id="SM00062">
    <property type="entry name" value="PBPb"/>
    <property type="match status" value="1"/>
</dbReference>
<sequence>MNDINNVEASMTAGTERRDILKLGLGGMALGAAVTSVVLNPKAAAAQAASDSLLRTVLDRGHLIVGTGSTNAPWHFENDAGELEGMDITMGRILAQALFDDPTKIEFVKQDAQQRIPNIVTGKVDITLQFMTISGVRAQLINFTRPYYVEGVALMTKPDAAAKTYDELKAKGSDARVAILQNVDAETTVHKALPEAQVMQIDTQANVFQALDSNRADASAVDLSNVRWLVSRNPDRYFDAGKQWNSMLYGGGVRQGDLDWLQFVNTAFSIAMFGHQNELYDKAFKDYFGVQPPERKPGFPSI</sequence>